<dbReference type="EMBL" id="BNJF01000002">
    <property type="protein sequence ID" value="GHO47099.1"/>
    <property type="molecule type" value="Genomic_DNA"/>
</dbReference>
<accession>A0A8J3I0K0</accession>
<keyword evidence="3" id="KW-1185">Reference proteome</keyword>
<evidence type="ECO:0000256" key="1">
    <source>
        <dbReference type="SAM" id="Phobius"/>
    </source>
</evidence>
<protein>
    <recommendedName>
        <fullName evidence="4">DUF3592 domain-containing protein</fullName>
    </recommendedName>
</protein>
<comment type="caution">
    <text evidence="2">The sequence shown here is derived from an EMBL/GenBank/DDBJ whole genome shotgun (WGS) entry which is preliminary data.</text>
</comment>
<keyword evidence="1" id="KW-0472">Membrane</keyword>
<organism evidence="2 3">
    <name type="scientific">Ktedonospora formicarum</name>
    <dbReference type="NCBI Taxonomy" id="2778364"/>
    <lineage>
        <taxon>Bacteria</taxon>
        <taxon>Bacillati</taxon>
        <taxon>Chloroflexota</taxon>
        <taxon>Ktedonobacteria</taxon>
        <taxon>Ktedonobacterales</taxon>
        <taxon>Ktedonobacteraceae</taxon>
        <taxon>Ktedonospora</taxon>
    </lineage>
</organism>
<keyword evidence="1" id="KW-1133">Transmembrane helix</keyword>
<keyword evidence="1" id="KW-0812">Transmembrane</keyword>
<sequence length="165" mass="18744">MFTRIRKAKKTSPRHLILPREIHLILTGGCALILILALWLASWLGIPAWYVRIGGIETSGIAKAVASCGVDDYAQQGDNAETFIYTFQFSGPQGQPYKITREGNCNNLYSDGEHISLWYLPQDPQRILTAQEALWLYIFTCIWLGVTGLMLRFLWLLLLPLLARY</sequence>
<proteinExistence type="predicted"/>
<gene>
    <name evidence="2" type="ORF">KSX_52620</name>
</gene>
<reference evidence="2" key="1">
    <citation type="submission" date="2020-10" db="EMBL/GenBank/DDBJ databases">
        <title>Taxonomic study of unclassified bacteria belonging to the class Ktedonobacteria.</title>
        <authorList>
            <person name="Yabe S."/>
            <person name="Wang C.M."/>
            <person name="Zheng Y."/>
            <person name="Sakai Y."/>
            <person name="Cavaletti L."/>
            <person name="Monciardini P."/>
            <person name="Donadio S."/>
        </authorList>
    </citation>
    <scope>NUCLEOTIDE SEQUENCE</scope>
    <source>
        <strain evidence="2">SOSP1-1</strain>
    </source>
</reference>
<evidence type="ECO:0000313" key="2">
    <source>
        <dbReference type="EMBL" id="GHO47099.1"/>
    </source>
</evidence>
<feature type="transmembrane region" description="Helical" evidence="1">
    <location>
        <begin position="134"/>
        <end position="159"/>
    </location>
</feature>
<evidence type="ECO:0000313" key="3">
    <source>
        <dbReference type="Proteomes" id="UP000612362"/>
    </source>
</evidence>
<dbReference type="AlphaFoldDB" id="A0A8J3I0K0"/>
<name>A0A8J3I0K0_9CHLR</name>
<dbReference type="Proteomes" id="UP000612362">
    <property type="component" value="Unassembled WGS sequence"/>
</dbReference>
<feature type="transmembrane region" description="Helical" evidence="1">
    <location>
        <begin position="21"/>
        <end position="41"/>
    </location>
</feature>
<evidence type="ECO:0008006" key="4">
    <source>
        <dbReference type="Google" id="ProtNLM"/>
    </source>
</evidence>